<dbReference type="Pfam" id="PF00646">
    <property type="entry name" value="F-box"/>
    <property type="match status" value="1"/>
</dbReference>
<evidence type="ECO:0000256" key="1">
    <source>
        <dbReference type="SAM" id="MobiDB-lite"/>
    </source>
</evidence>
<dbReference type="SMART" id="SM00256">
    <property type="entry name" value="FBOX"/>
    <property type="match status" value="1"/>
</dbReference>
<evidence type="ECO:0000259" key="2">
    <source>
        <dbReference type="PROSITE" id="PS50181"/>
    </source>
</evidence>
<dbReference type="EMBL" id="MU003721">
    <property type="protein sequence ID" value="KAF2802752.1"/>
    <property type="molecule type" value="Genomic_DNA"/>
</dbReference>
<dbReference type="OrthoDB" id="5314997at2759"/>
<dbReference type="RefSeq" id="XP_033569716.1">
    <property type="nucleotide sequence ID" value="XM_033726220.1"/>
</dbReference>
<dbReference type="InterPro" id="IPR001810">
    <property type="entry name" value="F-box_dom"/>
</dbReference>
<name>A0A6A6Y1U9_9PEZI</name>
<feature type="compositionally biased region" description="Low complexity" evidence="1">
    <location>
        <begin position="21"/>
        <end position="32"/>
    </location>
</feature>
<reference evidence="5" key="3">
    <citation type="submission" date="2025-04" db="UniProtKB">
        <authorList>
            <consortium name="RefSeq"/>
        </authorList>
    </citation>
    <scope>IDENTIFICATION</scope>
    <source>
        <strain evidence="5">CBS 304.34</strain>
    </source>
</reference>
<proteinExistence type="predicted"/>
<protein>
    <recommendedName>
        <fullName evidence="2">F-box domain-containing protein</fullName>
    </recommendedName>
</protein>
<organism evidence="3">
    <name type="scientific">Mytilinidion resinicola</name>
    <dbReference type="NCBI Taxonomy" id="574789"/>
    <lineage>
        <taxon>Eukaryota</taxon>
        <taxon>Fungi</taxon>
        <taxon>Dikarya</taxon>
        <taxon>Ascomycota</taxon>
        <taxon>Pezizomycotina</taxon>
        <taxon>Dothideomycetes</taxon>
        <taxon>Pleosporomycetidae</taxon>
        <taxon>Mytilinidiales</taxon>
        <taxon>Mytilinidiaceae</taxon>
        <taxon>Mytilinidion</taxon>
    </lineage>
</organism>
<dbReference type="GeneID" id="54467113"/>
<feature type="region of interest" description="Disordered" evidence="1">
    <location>
        <begin position="1"/>
        <end position="33"/>
    </location>
</feature>
<sequence>MVTLARHPGLDGEGENVNNHSSSAGPSSARPSQRWVREGPFRFLDLPKELRLKVYEYIPEVSKQPLPFNLKQERDDEIYWRKWTVNPAILSTSKMINDEASAILRPTVNKFRAEDMILEVYVNSAPEHELHVLSNPNEPLVLVNIAPVVYNALYSASPYWPSGGYFLAWGQRHTTYFGGYQFTQLLNNEADRLEAERLLNRMVRRKKLETHLLYDSNVCSVSSISLAILQVVSLATLPPFTTNIRLSIKVAERGIGELLSPAQFAEKHRNRIPLEYFNMLTRVSTPPRQIVELIENIFQHLPFTDVISAKRVCKHWRDIIDDSFPIQQQLFFAPLTKAPTLRVPGFLLPKSAAYLNDAVY</sequence>
<dbReference type="AlphaFoldDB" id="A0A6A6Y1U9"/>
<evidence type="ECO:0000313" key="3">
    <source>
        <dbReference type="EMBL" id="KAF2802752.1"/>
    </source>
</evidence>
<dbReference type="InterPro" id="IPR036047">
    <property type="entry name" value="F-box-like_dom_sf"/>
</dbReference>
<keyword evidence="4" id="KW-1185">Reference proteome</keyword>
<dbReference type="CDD" id="cd09917">
    <property type="entry name" value="F-box_SF"/>
    <property type="match status" value="1"/>
</dbReference>
<reference evidence="5" key="2">
    <citation type="submission" date="2020-04" db="EMBL/GenBank/DDBJ databases">
        <authorList>
            <consortium name="NCBI Genome Project"/>
        </authorList>
    </citation>
    <scope>NUCLEOTIDE SEQUENCE</scope>
    <source>
        <strain evidence="5">CBS 304.34</strain>
    </source>
</reference>
<dbReference type="SUPFAM" id="SSF81383">
    <property type="entry name" value="F-box domain"/>
    <property type="match status" value="1"/>
</dbReference>
<dbReference type="Gene3D" id="1.20.1280.50">
    <property type="match status" value="1"/>
</dbReference>
<evidence type="ECO:0000313" key="5">
    <source>
        <dbReference type="RefSeq" id="XP_033569716.1"/>
    </source>
</evidence>
<dbReference type="Proteomes" id="UP000504636">
    <property type="component" value="Unplaced"/>
</dbReference>
<evidence type="ECO:0000313" key="4">
    <source>
        <dbReference type="Proteomes" id="UP000504636"/>
    </source>
</evidence>
<dbReference type="PROSITE" id="PS50181">
    <property type="entry name" value="FBOX"/>
    <property type="match status" value="1"/>
</dbReference>
<reference evidence="3 5" key="1">
    <citation type="journal article" date="2020" name="Stud. Mycol.">
        <title>101 Dothideomycetes genomes: a test case for predicting lifestyles and emergence of pathogens.</title>
        <authorList>
            <person name="Haridas S."/>
            <person name="Albert R."/>
            <person name="Binder M."/>
            <person name="Bloem J."/>
            <person name="Labutti K."/>
            <person name="Salamov A."/>
            <person name="Andreopoulos B."/>
            <person name="Baker S."/>
            <person name="Barry K."/>
            <person name="Bills G."/>
            <person name="Bluhm B."/>
            <person name="Cannon C."/>
            <person name="Castanera R."/>
            <person name="Culley D."/>
            <person name="Daum C."/>
            <person name="Ezra D."/>
            <person name="Gonzalez J."/>
            <person name="Henrissat B."/>
            <person name="Kuo A."/>
            <person name="Liang C."/>
            <person name="Lipzen A."/>
            <person name="Lutzoni F."/>
            <person name="Magnuson J."/>
            <person name="Mondo S."/>
            <person name="Nolan M."/>
            <person name="Ohm R."/>
            <person name="Pangilinan J."/>
            <person name="Park H.-J."/>
            <person name="Ramirez L."/>
            <person name="Alfaro M."/>
            <person name="Sun H."/>
            <person name="Tritt A."/>
            <person name="Yoshinaga Y."/>
            <person name="Zwiers L.-H."/>
            <person name="Turgeon B."/>
            <person name="Goodwin S."/>
            <person name="Spatafora J."/>
            <person name="Crous P."/>
            <person name="Grigoriev I."/>
        </authorList>
    </citation>
    <scope>NUCLEOTIDE SEQUENCE</scope>
    <source>
        <strain evidence="3 5">CBS 304.34</strain>
    </source>
</reference>
<feature type="domain" description="F-box" evidence="2">
    <location>
        <begin position="292"/>
        <end position="335"/>
    </location>
</feature>
<gene>
    <name evidence="3 5" type="ORF">BDZ99DRAFT_527187</name>
</gene>
<accession>A0A6A6Y1U9</accession>